<dbReference type="SMART" id="SM00327">
    <property type="entry name" value="VWA"/>
    <property type="match status" value="1"/>
</dbReference>
<dbReference type="InterPro" id="IPR018511">
    <property type="entry name" value="Hemolysin-typ_Ca-bd_CS"/>
</dbReference>
<dbReference type="Proteomes" id="UP000244069">
    <property type="component" value="Unassembled WGS sequence"/>
</dbReference>
<dbReference type="Pfam" id="PF13448">
    <property type="entry name" value="DUF4114"/>
    <property type="match status" value="1"/>
</dbReference>
<dbReference type="InterPro" id="IPR001343">
    <property type="entry name" value="Hemolysn_Ca-bd"/>
</dbReference>
<organism evidence="2 3">
    <name type="scientific">Allosediminivita pacifica</name>
    <dbReference type="NCBI Taxonomy" id="1267769"/>
    <lineage>
        <taxon>Bacteria</taxon>
        <taxon>Pseudomonadati</taxon>
        <taxon>Pseudomonadota</taxon>
        <taxon>Alphaproteobacteria</taxon>
        <taxon>Rhodobacterales</taxon>
        <taxon>Paracoccaceae</taxon>
        <taxon>Allosediminivita</taxon>
    </lineage>
</organism>
<feature type="domain" description="VWFA" evidence="1">
    <location>
        <begin position="296"/>
        <end position="541"/>
    </location>
</feature>
<dbReference type="SUPFAM" id="SSF53300">
    <property type="entry name" value="vWA-like"/>
    <property type="match status" value="1"/>
</dbReference>
<dbReference type="AlphaFoldDB" id="A0A2T6B2B9"/>
<dbReference type="OrthoDB" id="419320at2"/>
<proteinExistence type="predicted"/>
<dbReference type="Pfam" id="PF00353">
    <property type="entry name" value="HemolysinCabind"/>
    <property type="match status" value="2"/>
</dbReference>
<dbReference type="PROSITE" id="PS50234">
    <property type="entry name" value="VWFA"/>
    <property type="match status" value="1"/>
</dbReference>
<dbReference type="RefSeq" id="WP_107975097.1">
    <property type="nucleotide sequence ID" value="NZ_BMEZ01000005.1"/>
</dbReference>
<dbReference type="Pfam" id="PF00092">
    <property type="entry name" value="VWA"/>
    <property type="match status" value="1"/>
</dbReference>
<reference evidence="2 3" key="1">
    <citation type="submission" date="2018-04" db="EMBL/GenBank/DDBJ databases">
        <title>Genomic Encyclopedia of Archaeal and Bacterial Type Strains, Phase II (KMG-II): from individual species to whole genera.</title>
        <authorList>
            <person name="Goeker M."/>
        </authorList>
    </citation>
    <scope>NUCLEOTIDE SEQUENCE [LARGE SCALE GENOMIC DNA]</scope>
    <source>
        <strain evidence="2 3">DSM 29329</strain>
    </source>
</reference>
<comment type="caution">
    <text evidence="2">The sequence shown here is derived from an EMBL/GenBank/DDBJ whole genome shotgun (WGS) entry which is preliminary data.</text>
</comment>
<accession>A0A2T6B2B9</accession>
<dbReference type="Gene3D" id="3.40.50.410">
    <property type="entry name" value="von Willebrand factor, type A domain"/>
    <property type="match status" value="1"/>
</dbReference>
<evidence type="ECO:0000313" key="3">
    <source>
        <dbReference type="Proteomes" id="UP000244069"/>
    </source>
</evidence>
<name>A0A2T6B2B9_9RHOB</name>
<dbReference type="InterPro" id="IPR011049">
    <property type="entry name" value="Serralysin-like_metalloprot_C"/>
</dbReference>
<dbReference type="EMBL" id="QBKN01000005">
    <property type="protein sequence ID" value="PTX50172.1"/>
    <property type="molecule type" value="Genomic_DNA"/>
</dbReference>
<dbReference type="SUPFAM" id="SSF51120">
    <property type="entry name" value="beta-Roll"/>
    <property type="match status" value="2"/>
</dbReference>
<dbReference type="GO" id="GO:0005509">
    <property type="term" value="F:calcium ion binding"/>
    <property type="evidence" value="ECO:0007669"/>
    <property type="project" value="InterPro"/>
</dbReference>
<dbReference type="PROSITE" id="PS00330">
    <property type="entry name" value="HEMOLYSIN_CALCIUM"/>
    <property type="match status" value="2"/>
</dbReference>
<protein>
    <submittedName>
        <fullName evidence="2">Uncharacterized protein DUF4114</fullName>
    </submittedName>
</protein>
<evidence type="ECO:0000259" key="1">
    <source>
        <dbReference type="PROSITE" id="PS50234"/>
    </source>
</evidence>
<gene>
    <name evidence="2" type="ORF">C8N44_10530</name>
</gene>
<dbReference type="InterPro" id="IPR025193">
    <property type="entry name" value="DUF4114"/>
</dbReference>
<sequence length="847" mass="87767">MALQDVLNKITFTGFDAAGEQSLTDSITELYNGSATARVTLDKVANDPTNLTIQFLANNANVPVVGGQPAYTVRIDDDFASDYRFIDQNGTSTAVTTTRVLMHEMIHAVEKLRDNYNTTDDFDGDTVALTNTIMAELGETSERISYTGVAGEDIMALGTNYSNGNAVDGAFVVRGGLDMSGNPADTSDVIFGANGAANQINGGGDADYIYGRDGNDTITGGAGDDYIDGGDDVDVAVFTGDCDDYTVTVTNGVYTITDDRAGSPDGTDTVTNVEYAQFADGTGLFNDTGIACPGQNVVLAIDVSGSMGDEIAAVQQSAQQIVESIFGTDQMPLNSRFAIITFNDTGALRTELQFTDQDSIAARKQAAINAINQVSILGGGTEPLNGAVLSAAQGDAGPWLAGATANRVIVFSDEPAGDPGVRAAAVAAMNALNLTYEQPLTPSNANTPGSNFFEEVENPITPPTPTGSGAVYPVIVGGSSSAASDAEELANQTGGQVIQAQSATEIVNALLQVTSTRVEFTGTDEGEVIVGNVNDNIIDALGGDDTVLPSGGVDMITLGDGADVVQGTLSDLNGDTVTDFGVDDMLVIDNFTFDPSLGGVTFNEDNVVLSNDADSDGTPEFTMTLEGDFSGGDFLASQQGVDFYVSYETYLPELAEGQRVDAGAVNGINSSIFLTGDGTRTYDVDLKPADAGAAYNNALGVYEIDSAGNIIDVRILFENVKDGANTSAQVTGVANGNQVGFFVIQNGADFAAALGETDTLDFVTSVGAPANVENGEDALLSVNGTMANVTVFHSLNAEMNTDDAVHALSGILEDASGISIGFEDLLNTGDADYQDVLFEVTVSDLPL</sequence>
<keyword evidence="3" id="KW-1185">Reference proteome</keyword>
<evidence type="ECO:0000313" key="2">
    <source>
        <dbReference type="EMBL" id="PTX50172.1"/>
    </source>
</evidence>
<dbReference type="InterPro" id="IPR002035">
    <property type="entry name" value="VWF_A"/>
</dbReference>
<dbReference type="Gene3D" id="2.150.10.10">
    <property type="entry name" value="Serralysin-like metalloprotease, C-terminal"/>
    <property type="match status" value="1"/>
</dbReference>
<dbReference type="CDD" id="cd00198">
    <property type="entry name" value="vWFA"/>
    <property type="match status" value="1"/>
</dbReference>
<dbReference type="InterPro" id="IPR036465">
    <property type="entry name" value="vWFA_dom_sf"/>
</dbReference>